<evidence type="ECO:0000256" key="2">
    <source>
        <dbReference type="SAM" id="SignalP"/>
    </source>
</evidence>
<protein>
    <submittedName>
        <fullName evidence="3">Uncharacterized protein</fullName>
    </submittedName>
</protein>
<dbReference type="EMBL" id="JANPWB010000010">
    <property type="protein sequence ID" value="KAJ1136898.1"/>
    <property type="molecule type" value="Genomic_DNA"/>
</dbReference>
<feature type="compositionally biased region" description="Polar residues" evidence="1">
    <location>
        <begin position="61"/>
        <end position="71"/>
    </location>
</feature>
<comment type="caution">
    <text evidence="3">The sequence shown here is derived from an EMBL/GenBank/DDBJ whole genome shotgun (WGS) entry which is preliminary data.</text>
</comment>
<dbReference type="Proteomes" id="UP001066276">
    <property type="component" value="Chromosome 6"/>
</dbReference>
<feature type="compositionally biased region" description="Basic and acidic residues" evidence="1">
    <location>
        <begin position="194"/>
        <end position="214"/>
    </location>
</feature>
<sequence length="223" mass="24061">MPLHVCSFLSVLITPSRGTCSAPSSESQLSAPQSHATAGLPQRSASRPNCWLRLPLRLQPPTASHCRSTPQARPRTQAPVSSARGQTGGKAWGQGPSQPRPRSRLSGPHSGLIRSTGQDHQGSPDPASLPHWADTPSMRGLTMAAGQTGEAGCSSPTYSWAAEHHVVWAGPHLPLEPRALEPLQKGIPSCCRDRSTRPTFERHSNLQAHQDKYRIRPGRQRAP</sequence>
<evidence type="ECO:0000313" key="3">
    <source>
        <dbReference type="EMBL" id="KAJ1136898.1"/>
    </source>
</evidence>
<keyword evidence="2" id="KW-0732">Signal</keyword>
<feature type="chain" id="PRO_5043316792" evidence="2">
    <location>
        <begin position="19"/>
        <end position="223"/>
    </location>
</feature>
<reference evidence="3" key="1">
    <citation type="journal article" date="2022" name="bioRxiv">
        <title>Sequencing and chromosome-scale assembly of the giantPleurodeles waltlgenome.</title>
        <authorList>
            <person name="Brown T."/>
            <person name="Elewa A."/>
            <person name="Iarovenko S."/>
            <person name="Subramanian E."/>
            <person name="Araus A.J."/>
            <person name="Petzold A."/>
            <person name="Susuki M."/>
            <person name="Suzuki K.-i.T."/>
            <person name="Hayashi T."/>
            <person name="Toyoda A."/>
            <person name="Oliveira C."/>
            <person name="Osipova E."/>
            <person name="Leigh N.D."/>
            <person name="Simon A."/>
            <person name="Yun M.H."/>
        </authorList>
    </citation>
    <scope>NUCLEOTIDE SEQUENCE</scope>
    <source>
        <strain evidence="3">20211129_DDA</strain>
        <tissue evidence="3">Liver</tissue>
    </source>
</reference>
<accession>A0AAV7Q9A8</accession>
<organism evidence="3 4">
    <name type="scientific">Pleurodeles waltl</name>
    <name type="common">Iberian ribbed newt</name>
    <dbReference type="NCBI Taxonomy" id="8319"/>
    <lineage>
        <taxon>Eukaryota</taxon>
        <taxon>Metazoa</taxon>
        <taxon>Chordata</taxon>
        <taxon>Craniata</taxon>
        <taxon>Vertebrata</taxon>
        <taxon>Euteleostomi</taxon>
        <taxon>Amphibia</taxon>
        <taxon>Batrachia</taxon>
        <taxon>Caudata</taxon>
        <taxon>Salamandroidea</taxon>
        <taxon>Salamandridae</taxon>
        <taxon>Pleurodelinae</taxon>
        <taxon>Pleurodeles</taxon>
    </lineage>
</organism>
<feature type="region of interest" description="Disordered" evidence="1">
    <location>
        <begin position="194"/>
        <end position="223"/>
    </location>
</feature>
<keyword evidence="4" id="KW-1185">Reference proteome</keyword>
<evidence type="ECO:0000256" key="1">
    <source>
        <dbReference type="SAM" id="MobiDB-lite"/>
    </source>
</evidence>
<name>A0AAV7Q9A8_PLEWA</name>
<feature type="compositionally biased region" description="Polar residues" evidence="1">
    <location>
        <begin position="17"/>
        <end position="36"/>
    </location>
</feature>
<evidence type="ECO:0000313" key="4">
    <source>
        <dbReference type="Proteomes" id="UP001066276"/>
    </source>
</evidence>
<gene>
    <name evidence="3" type="ORF">NDU88_003312</name>
</gene>
<dbReference type="AlphaFoldDB" id="A0AAV7Q9A8"/>
<feature type="signal peptide" evidence="2">
    <location>
        <begin position="1"/>
        <end position="18"/>
    </location>
</feature>
<feature type="region of interest" description="Disordered" evidence="1">
    <location>
        <begin position="61"/>
        <end position="137"/>
    </location>
</feature>
<proteinExistence type="predicted"/>
<feature type="region of interest" description="Disordered" evidence="1">
    <location>
        <begin position="17"/>
        <end position="46"/>
    </location>
</feature>